<dbReference type="Proteomes" id="UP000663874">
    <property type="component" value="Unassembled WGS sequence"/>
</dbReference>
<gene>
    <name evidence="5" type="ORF">FNK824_LOCUS22280</name>
    <name evidence="2" type="ORF">JXQ802_LOCUS5404</name>
    <name evidence="4" type="ORF">PYM288_LOCUS6851</name>
    <name evidence="3" type="ORF">SEV965_LOCUS2789</name>
</gene>
<protein>
    <recommendedName>
        <fullName evidence="1">Mos1 transposase HTH domain-containing protein</fullName>
    </recommendedName>
</protein>
<evidence type="ECO:0000313" key="3">
    <source>
        <dbReference type="EMBL" id="CAF0844677.1"/>
    </source>
</evidence>
<dbReference type="AlphaFoldDB" id="A0A813W5N8"/>
<keyword evidence="7" id="KW-1185">Reference proteome</keyword>
<dbReference type="InterPro" id="IPR041426">
    <property type="entry name" value="Mos1_HTH"/>
</dbReference>
<dbReference type="Proteomes" id="UP000663854">
    <property type="component" value="Unassembled WGS sequence"/>
</dbReference>
<dbReference type="EMBL" id="CAJNOL010000080">
    <property type="protein sequence ID" value="CAF0825059.1"/>
    <property type="molecule type" value="Genomic_DNA"/>
</dbReference>
<evidence type="ECO:0000259" key="1">
    <source>
        <dbReference type="Pfam" id="PF17906"/>
    </source>
</evidence>
<dbReference type="EMBL" id="CAJNOH010000078">
    <property type="protein sequence ID" value="CAF0846642.1"/>
    <property type="molecule type" value="Genomic_DNA"/>
</dbReference>
<evidence type="ECO:0000313" key="6">
    <source>
        <dbReference type="Proteomes" id="UP000663854"/>
    </source>
</evidence>
<dbReference type="EMBL" id="CAJNOU010000066">
    <property type="protein sequence ID" value="CAF0844677.1"/>
    <property type="molecule type" value="Genomic_DNA"/>
</dbReference>
<reference evidence="4" key="1">
    <citation type="submission" date="2021-02" db="EMBL/GenBank/DDBJ databases">
        <authorList>
            <person name="Nowell W R."/>
        </authorList>
    </citation>
    <scope>NUCLEOTIDE SEQUENCE</scope>
</reference>
<dbReference type="Pfam" id="PF17906">
    <property type="entry name" value="HTH_48"/>
    <property type="match status" value="1"/>
</dbReference>
<comment type="caution">
    <text evidence="4">The sequence shown here is derived from an EMBL/GenBank/DDBJ whole genome shotgun (WGS) entry which is preliminary data.</text>
</comment>
<name>A0A813W5N8_9BILA</name>
<dbReference type="Proteomes" id="UP000663889">
    <property type="component" value="Unassembled WGS sequence"/>
</dbReference>
<organism evidence="4 6">
    <name type="scientific">Rotaria sordida</name>
    <dbReference type="NCBI Taxonomy" id="392033"/>
    <lineage>
        <taxon>Eukaryota</taxon>
        <taxon>Metazoa</taxon>
        <taxon>Spiralia</taxon>
        <taxon>Gnathifera</taxon>
        <taxon>Rotifera</taxon>
        <taxon>Eurotatoria</taxon>
        <taxon>Bdelloidea</taxon>
        <taxon>Philodinida</taxon>
        <taxon>Philodinidae</taxon>
        <taxon>Rotaria</taxon>
    </lineage>
</organism>
<accession>A0A813W5N8</accession>
<evidence type="ECO:0000313" key="4">
    <source>
        <dbReference type="EMBL" id="CAF0846642.1"/>
    </source>
</evidence>
<evidence type="ECO:0000313" key="2">
    <source>
        <dbReference type="EMBL" id="CAF0825059.1"/>
    </source>
</evidence>
<dbReference type="Proteomes" id="UP000663870">
    <property type="component" value="Unassembled WGS sequence"/>
</dbReference>
<evidence type="ECO:0000313" key="5">
    <source>
        <dbReference type="EMBL" id="CAF3933695.1"/>
    </source>
</evidence>
<proteinExistence type="predicted"/>
<feature type="domain" description="Mos1 transposase HTH" evidence="1">
    <location>
        <begin position="42"/>
        <end position="73"/>
    </location>
</feature>
<dbReference type="EMBL" id="CAJOBE010004481">
    <property type="protein sequence ID" value="CAF3933695.1"/>
    <property type="molecule type" value="Genomic_DNA"/>
</dbReference>
<sequence length="81" mass="8856">MLRGHCIVQEIFNSSATYHIYLGTTTTTTPSSPDKPLSCLAATQIHDELTTTYGQGVVSYCTVANWVHRFSSGSESLEDDL</sequence>
<evidence type="ECO:0000313" key="7">
    <source>
        <dbReference type="Proteomes" id="UP000663870"/>
    </source>
</evidence>